<dbReference type="SUPFAM" id="SSF48726">
    <property type="entry name" value="Immunoglobulin"/>
    <property type="match status" value="2"/>
</dbReference>
<dbReference type="GO" id="GO:0007156">
    <property type="term" value="P:homophilic cell adhesion via plasma membrane adhesion molecules"/>
    <property type="evidence" value="ECO:0007669"/>
    <property type="project" value="TreeGrafter"/>
</dbReference>
<dbReference type="Proteomes" id="UP001249851">
    <property type="component" value="Unassembled WGS sequence"/>
</dbReference>
<name>A0AAD9QA65_ACRCE</name>
<feature type="non-terminal residue" evidence="4">
    <location>
        <position position="1"/>
    </location>
</feature>
<keyword evidence="5" id="KW-1185">Reference proteome</keyword>
<sequence>PANNIVTSNDQTITAPAELTLNCLADGKPTPTIFWTRVSDNTNVSMPLNITGGKNEESYRCTAYNGVGNPLTKVVKITILFPPKVTAAQKVYVCRGQSASLNCEVKGNPTPTISWSPCDGENLL</sequence>
<evidence type="ECO:0000256" key="1">
    <source>
        <dbReference type="ARBA" id="ARBA00022729"/>
    </source>
</evidence>
<dbReference type="GO" id="GO:0043025">
    <property type="term" value="C:neuronal cell body"/>
    <property type="evidence" value="ECO:0007669"/>
    <property type="project" value="TreeGrafter"/>
</dbReference>
<evidence type="ECO:0000256" key="2">
    <source>
        <dbReference type="ARBA" id="ARBA00023157"/>
    </source>
</evidence>
<dbReference type="InterPro" id="IPR007110">
    <property type="entry name" value="Ig-like_dom"/>
</dbReference>
<protein>
    <submittedName>
        <fullName evidence="4">Protein CEPU-1</fullName>
    </submittedName>
</protein>
<accession>A0AAD9QA65</accession>
<dbReference type="GO" id="GO:0030424">
    <property type="term" value="C:axon"/>
    <property type="evidence" value="ECO:0007669"/>
    <property type="project" value="TreeGrafter"/>
</dbReference>
<evidence type="ECO:0000259" key="3">
    <source>
        <dbReference type="PROSITE" id="PS50835"/>
    </source>
</evidence>
<comment type="caution">
    <text evidence="4">The sequence shown here is derived from an EMBL/GenBank/DDBJ whole genome shotgun (WGS) entry which is preliminary data.</text>
</comment>
<keyword evidence="2" id="KW-1015">Disulfide bond</keyword>
<dbReference type="Pfam" id="PF13895">
    <property type="entry name" value="Ig_2"/>
    <property type="match status" value="1"/>
</dbReference>
<dbReference type="PANTHER" id="PTHR45080">
    <property type="entry name" value="CONTACTIN 5"/>
    <property type="match status" value="1"/>
</dbReference>
<dbReference type="InterPro" id="IPR050958">
    <property type="entry name" value="Cell_Adh-Cytoskel_Orgn"/>
</dbReference>
<dbReference type="Pfam" id="PF13927">
    <property type="entry name" value="Ig_3"/>
    <property type="match status" value="1"/>
</dbReference>
<dbReference type="InterPro" id="IPR013783">
    <property type="entry name" value="Ig-like_fold"/>
</dbReference>
<reference evidence="4" key="1">
    <citation type="journal article" date="2023" name="G3 (Bethesda)">
        <title>Whole genome assembly and annotation of the endangered Caribbean coral Acropora cervicornis.</title>
        <authorList>
            <person name="Selwyn J.D."/>
            <person name="Vollmer S.V."/>
        </authorList>
    </citation>
    <scope>NUCLEOTIDE SEQUENCE</scope>
    <source>
        <strain evidence="4">K2</strain>
    </source>
</reference>
<keyword evidence="1" id="KW-0732">Signal</keyword>
<feature type="non-terminal residue" evidence="4">
    <location>
        <position position="124"/>
    </location>
</feature>
<dbReference type="GO" id="GO:0050808">
    <property type="term" value="P:synapse organization"/>
    <property type="evidence" value="ECO:0007669"/>
    <property type="project" value="TreeGrafter"/>
</dbReference>
<dbReference type="AlphaFoldDB" id="A0AAD9QA65"/>
<dbReference type="GO" id="GO:0008046">
    <property type="term" value="F:axon guidance receptor activity"/>
    <property type="evidence" value="ECO:0007669"/>
    <property type="project" value="TreeGrafter"/>
</dbReference>
<reference evidence="4" key="2">
    <citation type="journal article" date="2023" name="Science">
        <title>Genomic signatures of disease resistance in endangered staghorn corals.</title>
        <authorList>
            <person name="Vollmer S.V."/>
            <person name="Selwyn J.D."/>
            <person name="Despard B.A."/>
            <person name="Roesel C.L."/>
        </authorList>
    </citation>
    <scope>NUCLEOTIDE SEQUENCE</scope>
    <source>
        <strain evidence="4">K2</strain>
    </source>
</reference>
<proteinExistence type="predicted"/>
<evidence type="ECO:0000313" key="4">
    <source>
        <dbReference type="EMBL" id="KAK2557505.1"/>
    </source>
</evidence>
<dbReference type="PROSITE" id="PS50835">
    <property type="entry name" value="IG_LIKE"/>
    <property type="match status" value="2"/>
</dbReference>
<feature type="domain" description="Ig-like" evidence="3">
    <location>
        <begin position="1"/>
        <end position="78"/>
    </location>
</feature>
<gene>
    <name evidence="4" type="ORF">P5673_020252</name>
</gene>
<dbReference type="Gene3D" id="2.60.40.10">
    <property type="entry name" value="Immunoglobulins"/>
    <property type="match status" value="2"/>
</dbReference>
<dbReference type="PANTHER" id="PTHR45080:SF8">
    <property type="entry name" value="IG-LIKE DOMAIN-CONTAINING PROTEIN"/>
    <property type="match status" value="1"/>
</dbReference>
<dbReference type="InterPro" id="IPR036179">
    <property type="entry name" value="Ig-like_dom_sf"/>
</dbReference>
<organism evidence="4 5">
    <name type="scientific">Acropora cervicornis</name>
    <name type="common">Staghorn coral</name>
    <dbReference type="NCBI Taxonomy" id="6130"/>
    <lineage>
        <taxon>Eukaryota</taxon>
        <taxon>Metazoa</taxon>
        <taxon>Cnidaria</taxon>
        <taxon>Anthozoa</taxon>
        <taxon>Hexacorallia</taxon>
        <taxon>Scleractinia</taxon>
        <taxon>Astrocoeniina</taxon>
        <taxon>Acroporidae</taxon>
        <taxon>Acropora</taxon>
    </lineage>
</organism>
<feature type="domain" description="Ig-like" evidence="3">
    <location>
        <begin position="83"/>
        <end position="115"/>
    </location>
</feature>
<dbReference type="GO" id="GO:0005886">
    <property type="term" value="C:plasma membrane"/>
    <property type="evidence" value="ECO:0007669"/>
    <property type="project" value="TreeGrafter"/>
</dbReference>
<evidence type="ECO:0000313" key="5">
    <source>
        <dbReference type="Proteomes" id="UP001249851"/>
    </source>
</evidence>
<dbReference type="EMBL" id="JARQWQ010000049">
    <property type="protein sequence ID" value="KAK2557505.1"/>
    <property type="molecule type" value="Genomic_DNA"/>
</dbReference>